<gene>
    <name evidence="4" type="ORF">EM848_06470</name>
    <name evidence="3" type="ORF">EMO90_08340</name>
</gene>
<reference evidence="5 6" key="1">
    <citation type="journal article" date="2019" name="Syst. Appl. Microbiol.">
        <title>Characterization of Bifidobacterium species in feaces of the Egyptian fruit bat: Description of B. vespertilionis sp. nov. and B. rousetti sp. nov.</title>
        <authorList>
            <person name="Modesto M."/>
            <person name="Satti M."/>
            <person name="Watanabe K."/>
            <person name="Puglisi E."/>
            <person name="Morelli L."/>
            <person name="Huang C.-H."/>
            <person name="Liou J.-S."/>
            <person name="Miyashita M."/>
            <person name="Tamura T."/>
            <person name="Saito S."/>
            <person name="Mori K."/>
            <person name="Huang L."/>
            <person name="Sciavilla P."/>
            <person name="Sandri C."/>
            <person name="Spiezio C."/>
            <person name="Vitali F."/>
            <person name="Cavalieri D."/>
            <person name="Perpetuini G."/>
            <person name="Tofalo R."/>
            <person name="Bonetti A."/>
            <person name="Arita M."/>
            <person name="Mattarelli P."/>
        </authorList>
    </citation>
    <scope>NUCLEOTIDE SEQUENCE [LARGE SCALE GENOMIC DNA]</scope>
    <source>
        <strain evidence="3 6">RST16</strain>
        <strain evidence="4 5">RST8</strain>
    </source>
</reference>
<dbReference type="EMBL" id="RZNZ01000011">
    <property type="protein sequence ID" value="KAA8819288.1"/>
    <property type="molecule type" value="Genomic_DNA"/>
</dbReference>
<dbReference type="AlphaFoldDB" id="A0A5J5E298"/>
<keyword evidence="1" id="KW-1133">Transmembrane helix</keyword>
<evidence type="ECO:0000313" key="3">
    <source>
        <dbReference type="EMBL" id="KAA8819288.1"/>
    </source>
</evidence>
<proteinExistence type="predicted"/>
<evidence type="ECO:0000313" key="4">
    <source>
        <dbReference type="EMBL" id="KAA8823196.1"/>
    </source>
</evidence>
<keyword evidence="2" id="KW-0732">Signal</keyword>
<name>A0A5J5E298_9BIFI</name>
<dbReference type="EMBL" id="RZOA01000011">
    <property type="protein sequence ID" value="KAA8823196.1"/>
    <property type="molecule type" value="Genomic_DNA"/>
</dbReference>
<protein>
    <recommendedName>
        <fullName evidence="7">LPXTG cell wall anchor domain-containing protein</fullName>
    </recommendedName>
</protein>
<accession>A0A5J5E298</accession>
<feature type="chain" id="PRO_5030132085" description="LPXTG cell wall anchor domain-containing protein" evidence="2">
    <location>
        <begin position="28"/>
        <end position="177"/>
    </location>
</feature>
<evidence type="ECO:0000313" key="6">
    <source>
        <dbReference type="Proteomes" id="UP000374630"/>
    </source>
</evidence>
<evidence type="ECO:0008006" key="7">
    <source>
        <dbReference type="Google" id="ProtNLM"/>
    </source>
</evidence>
<comment type="caution">
    <text evidence="4">The sequence shown here is derived from an EMBL/GenBank/DDBJ whole genome shotgun (WGS) entry which is preliminary data.</text>
</comment>
<sequence>MKKKIVAIVAAIAALFAVSAGTTVAFADDYGASITVSGNVATVTFQPGSFEPNETVNVTVDTDYVSNVEQIANKTYTFKADAKGGLNLRFTLTDKAVKEGATITATAKGATSGKVYTASAKVPATGTGTVTNASTTDSKSGATLAQTGATVAPYAIAAVLLALAGIAAFAVRKQNTR</sequence>
<keyword evidence="1" id="KW-0472">Membrane</keyword>
<evidence type="ECO:0000313" key="5">
    <source>
        <dbReference type="Proteomes" id="UP000345527"/>
    </source>
</evidence>
<dbReference type="Proteomes" id="UP000345527">
    <property type="component" value="Unassembled WGS sequence"/>
</dbReference>
<evidence type="ECO:0000256" key="1">
    <source>
        <dbReference type="SAM" id="Phobius"/>
    </source>
</evidence>
<dbReference type="OrthoDB" id="3240113at2"/>
<keyword evidence="6" id="KW-1185">Reference proteome</keyword>
<keyword evidence="1" id="KW-0812">Transmembrane</keyword>
<evidence type="ECO:0000256" key="2">
    <source>
        <dbReference type="SAM" id="SignalP"/>
    </source>
</evidence>
<dbReference type="Proteomes" id="UP000374630">
    <property type="component" value="Unassembled WGS sequence"/>
</dbReference>
<feature type="signal peptide" evidence="2">
    <location>
        <begin position="1"/>
        <end position="27"/>
    </location>
</feature>
<organism evidence="4 5">
    <name type="scientific">Bifidobacterium vespertilionis</name>
    <dbReference type="NCBI Taxonomy" id="2562524"/>
    <lineage>
        <taxon>Bacteria</taxon>
        <taxon>Bacillati</taxon>
        <taxon>Actinomycetota</taxon>
        <taxon>Actinomycetes</taxon>
        <taxon>Bifidobacteriales</taxon>
        <taxon>Bifidobacteriaceae</taxon>
        <taxon>Bifidobacterium</taxon>
    </lineage>
</organism>
<feature type="transmembrane region" description="Helical" evidence="1">
    <location>
        <begin position="151"/>
        <end position="171"/>
    </location>
</feature>